<dbReference type="Proteomes" id="UP000622687">
    <property type="component" value="Unassembled WGS sequence"/>
</dbReference>
<keyword evidence="7 10" id="KW-0406">Ion transport</keyword>
<organism evidence="11 12">
    <name type="scientific">Clostridium aciditolerans</name>
    <dbReference type="NCBI Taxonomy" id="339861"/>
    <lineage>
        <taxon>Bacteria</taxon>
        <taxon>Bacillati</taxon>
        <taxon>Bacillota</taxon>
        <taxon>Clostridia</taxon>
        <taxon>Eubacteriales</taxon>
        <taxon>Clostridiaceae</taxon>
        <taxon>Clostridium</taxon>
    </lineage>
</organism>
<protein>
    <recommendedName>
        <fullName evidence="10">Cobalt transport protein CbiN</fullName>
    </recommendedName>
    <alternativeName>
        <fullName evidence="10">Energy-coupling factor transporter probable substrate-capture protein CbiN</fullName>
        <shortName evidence="10">ECF transporter S component CbiN</shortName>
    </alternativeName>
</protein>
<evidence type="ECO:0000256" key="10">
    <source>
        <dbReference type="HAMAP-Rule" id="MF_00330"/>
    </source>
</evidence>
<dbReference type="PANTHER" id="PTHR38662:SF1">
    <property type="entry name" value="COBALT TRANSPORT PROTEIN CBIN"/>
    <property type="match status" value="1"/>
</dbReference>
<keyword evidence="8 10" id="KW-0472">Membrane</keyword>
<evidence type="ECO:0000256" key="5">
    <source>
        <dbReference type="ARBA" id="ARBA00022692"/>
    </source>
</evidence>
<keyword evidence="4 10" id="KW-0169">Cobalamin biosynthesis</keyword>
<dbReference type="InterPro" id="IPR003705">
    <property type="entry name" value="CbiN"/>
</dbReference>
<evidence type="ECO:0000256" key="1">
    <source>
        <dbReference type="ARBA" id="ARBA00022426"/>
    </source>
</evidence>
<evidence type="ECO:0000256" key="3">
    <source>
        <dbReference type="ARBA" id="ARBA00022475"/>
    </source>
</evidence>
<keyword evidence="12" id="KW-1185">Reference proteome</keyword>
<evidence type="ECO:0000313" key="11">
    <source>
        <dbReference type="EMBL" id="MBI6871173.1"/>
    </source>
</evidence>
<comment type="similarity">
    <text evidence="10">Belongs to the CbiN family.</text>
</comment>
<keyword evidence="5 10" id="KW-0812">Transmembrane</keyword>
<accession>A0A934HQ28</accession>
<evidence type="ECO:0000256" key="6">
    <source>
        <dbReference type="ARBA" id="ARBA00022989"/>
    </source>
</evidence>
<comment type="function">
    <text evidence="10">Part of the energy-coupling factor (ECF) transporter complex CbiMNOQ involved in cobalt import.</text>
</comment>
<comment type="pathway">
    <text evidence="10">Cofactor biosynthesis; adenosylcobalamin biosynthesis.</text>
</comment>
<keyword evidence="3 10" id="KW-1003">Cell membrane</keyword>
<dbReference type="HAMAP" id="MF_00330">
    <property type="entry name" value="CbiN"/>
    <property type="match status" value="1"/>
</dbReference>
<evidence type="ECO:0000256" key="8">
    <source>
        <dbReference type="ARBA" id="ARBA00023136"/>
    </source>
</evidence>
<comment type="subcellular location">
    <subcellularLocation>
        <location evidence="10">Cell membrane</location>
        <topology evidence="10">Multi-pass membrane protein</topology>
    </subcellularLocation>
</comment>
<gene>
    <name evidence="10" type="primary">cbiN</name>
    <name evidence="11" type="ORF">I6U51_00450</name>
</gene>
<keyword evidence="2 10" id="KW-0813">Transport</keyword>
<evidence type="ECO:0000256" key="4">
    <source>
        <dbReference type="ARBA" id="ARBA00022573"/>
    </source>
</evidence>
<keyword evidence="1 10" id="KW-0171">Cobalt transport</keyword>
<dbReference type="AlphaFoldDB" id="A0A934HQ28"/>
<comment type="caution">
    <text evidence="10">Lacks conserved residue(s) required for the propagation of feature annotation.</text>
</comment>
<evidence type="ECO:0000313" key="12">
    <source>
        <dbReference type="Proteomes" id="UP000622687"/>
    </source>
</evidence>
<evidence type="ECO:0000256" key="2">
    <source>
        <dbReference type="ARBA" id="ARBA00022448"/>
    </source>
</evidence>
<keyword evidence="9 10" id="KW-0170">Cobalt</keyword>
<dbReference type="EMBL" id="JAEEGB010000001">
    <property type="protein sequence ID" value="MBI6871173.1"/>
    <property type="molecule type" value="Genomic_DNA"/>
</dbReference>
<sequence>MKKKNILLILLCIVLMSLSFIIGSMRGGSFGGADEKIETTINQVDKNYKPWASSVWQPPSGEIESFLFALQAAIGAGFIGYYIGRKKNAKTDNGSVKNQ</sequence>
<dbReference type="PANTHER" id="PTHR38662">
    <property type="entry name" value="COBALT TRANSPORT PROTEIN CBIN"/>
    <property type="match status" value="1"/>
</dbReference>
<comment type="subunit">
    <text evidence="10">Forms an energy-coupling factor (ECF) transporter complex composed of an ATP-binding protein (A component, CbiO), a transmembrane protein (T component, CbiQ) and 2 possible substrate-capture proteins (S components, CbiM and CbiN) of unknown stoichimetry.</text>
</comment>
<dbReference type="GO" id="GO:0015087">
    <property type="term" value="F:cobalt ion transmembrane transporter activity"/>
    <property type="evidence" value="ECO:0007669"/>
    <property type="project" value="UniProtKB-UniRule"/>
</dbReference>
<name>A0A934HQ28_9CLOT</name>
<keyword evidence="6 10" id="KW-1133">Transmembrane helix</keyword>
<proteinExistence type="inferred from homology"/>
<evidence type="ECO:0000256" key="7">
    <source>
        <dbReference type="ARBA" id="ARBA00023065"/>
    </source>
</evidence>
<dbReference type="NCBIfam" id="NF002780">
    <property type="entry name" value="PRK02898.1"/>
    <property type="match status" value="1"/>
</dbReference>
<evidence type="ECO:0000256" key="9">
    <source>
        <dbReference type="ARBA" id="ARBA00023285"/>
    </source>
</evidence>
<reference evidence="11" key="1">
    <citation type="submission" date="2020-12" db="EMBL/GenBank/DDBJ databases">
        <title>Clostridium thailandense sp. nov., a novel acetogenic bacterium isolated from peat land soil in Thailand.</title>
        <authorList>
            <person name="Chaikitkaew S."/>
            <person name="Birkeland N.K."/>
        </authorList>
    </citation>
    <scope>NUCLEOTIDE SEQUENCE</scope>
    <source>
        <strain evidence="11">DSM 17425</strain>
    </source>
</reference>
<dbReference type="Pfam" id="PF02553">
    <property type="entry name" value="CbiN"/>
    <property type="match status" value="1"/>
</dbReference>
<feature type="transmembrane region" description="Helical" evidence="10">
    <location>
        <begin position="66"/>
        <end position="84"/>
    </location>
</feature>
<dbReference type="GO" id="GO:0005886">
    <property type="term" value="C:plasma membrane"/>
    <property type="evidence" value="ECO:0007669"/>
    <property type="project" value="UniProtKB-SubCell"/>
</dbReference>
<dbReference type="GO" id="GO:0009236">
    <property type="term" value="P:cobalamin biosynthetic process"/>
    <property type="evidence" value="ECO:0007669"/>
    <property type="project" value="UniProtKB-UniRule"/>
</dbReference>
<dbReference type="RefSeq" id="WP_178907457.1">
    <property type="nucleotide sequence ID" value="NZ_JAEEGB010000001.1"/>
</dbReference>
<comment type="caution">
    <text evidence="11">The sequence shown here is derived from an EMBL/GenBank/DDBJ whole genome shotgun (WGS) entry which is preliminary data.</text>
</comment>